<organism evidence="1 2">
    <name type="scientific">Lactococcus lactis subsp. lactis</name>
    <name type="common">Streptococcus lactis</name>
    <dbReference type="NCBI Taxonomy" id="1360"/>
    <lineage>
        <taxon>Bacteria</taxon>
        <taxon>Bacillati</taxon>
        <taxon>Bacillota</taxon>
        <taxon>Bacilli</taxon>
        <taxon>Lactobacillales</taxon>
        <taxon>Streptococcaceae</taxon>
        <taxon>Lactococcus</taxon>
    </lineage>
</organism>
<accession>A0A0V8EU29</accession>
<evidence type="ECO:0000313" key="1">
    <source>
        <dbReference type="EMBL" id="KSU28874.1"/>
    </source>
</evidence>
<protein>
    <submittedName>
        <fullName evidence="1">Uncharacterized protein</fullName>
    </submittedName>
</protein>
<dbReference type="EMBL" id="LKLW01000043">
    <property type="protein sequence ID" value="KSU28874.1"/>
    <property type="molecule type" value="Genomic_DNA"/>
</dbReference>
<name>A0A0V8EU29_LACLL</name>
<reference evidence="2" key="1">
    <citation type="submission" date="2015-10" db="EMBL/GenBank/DDBJ databases">
        <title>Draft Genome Sequences of 11 Lactococcus lactis subspecies cremoris strains.</title>
        <authorList>
            <person name="Wels M."/>
            <person name="Backus L."/>
            <person name="Boekhorst J."/>
            <person name="Dijkstra A."/>
            <person name="Beerthuizen M."/>
            <person name="Kelly W."/>
            <person name="Siezen R."/>
            <person name="Bachmann H."/>
            <person name="Van Hijum S."/>
        </authorList>
    </citation>
    <scope>NUCLEOTIDE SEQUENCE [LARGE SCALE GENOMIC DNA]</scope>
    <source>
        <strain evidence="2">N42</strain>
    </source>
</reference>
<dbReference type="AlphaFoldDB" id="A0A0V8EU29"/>
<evidence type="ECO:0000313" key="2">
    <source>
        <dbReference type="Proteomes" id="UP000052991"/>
    </source>
</evidence>
<dbReference type="PATRIC" id="fig|1360.116.peg.592"/>
<dbReference type="RefSeq" id="WP_058212566.1">
    <property type="nucleotide sequence ID" value="NZ_LKLW01000043.1"/>
</dbReference>
<gene>
    <name evidence="1" type="ORF">N42_0611</name>
</gene>
<comment type="caution">
    <text evidence="1">The sequence shown here is derived from an EMBL/GenBank/DDBJ whole genome shotgun (WGS) entry which is preliminary data.</text>
</comment>
<proteinExistence type="predicted"/>
<dbReference type="Proteomes" id="UP000052991">
    <property type="component" value="Unassembled WGS sequence"/>
</dbReference>
<sequence>MKAWIISNPWDYEGRQALTFADTRNEAKSHADWFDIEGDWIDLRAIRAKTFDDMENLSVKELMRMQWHEDWWFEYGNDRLPHFDEEGVTEQTFDDWWSRTYGNE</sequence>